<keyword evidence="4" id="KW-1185">Reference proteome</keyword>
<evidence type="ECO:0000256" key="1">
    <source>
        <dbReference type="SAM" id="Phobius"/>
    </source>
</evidence>
<sequence>MNYKKRNNEFGFTLVEIMVAAGLLGVLSVAVVNIMGNINKTSKRASQVFNVQQEKQRISRFLSDKDSCQQTLNGVNFGPQPNFTTTDTLTEIRDKDGNAVISVGDELGSQADIITVDSMQIMKDADSTPDDFPASGGVTHYKFEATMAVIFLKGRAGADADVVKRSSYGGATIPARFKVTVITNAAGDLQSCHGAQDEYIDAACVALGGHLDINGDCAEVRLITEAAGTTPASPTYSAIIGSSTAVPVGANNTPRVPLIVTRDNGVTGLRFDERTIQSDDGSATSLLRVNPYGRVEISGVGYTDIANGNPASAALKIMGSGSSYLAFDSNEIQASNAGVATSLMLNPYGSYVMVGQSGQTSHFRVYGNIQVGDPGSPVTTRQITMYDGSYINFLSDESVKDEVAVLDGVLDKLDEIRGVSFVWKDTGRKDIGYIAQDLEKVFPEVVERDEATGLLNVQYTKMPAINTAAIKELRAENQELKFRVNLLMKALCEGEDAYKYEDVCALPLAPLE</sequence>
<keyword evidence="1" id="KW-0812">Transmembrane</keyword>
<feature type="transmembrane region" description="Helical" evidence="1">
    <location>
        <begin position="12"/>
        <end position="36"/>
    </location>
</feature>
<feature type="domain" description="Peptidase S74" evidence="2">
    <location>
        <begin position="395"/>
        <end position="484"/>
    </location>
</feature>
<dbReference type="PROSITE" id="PS51688">
    <property type="entry name" value="ICA"/>
    <property type="match status" value="1"/>
</dbReference>
<dbReference type="Proteomes" id="UP000443582">
    <property type="component" value="Unassembled WGS sequence"/>
</dbReference>
<comment type="caution">
    <text evidence="3">The sequence shown here is derived from an EMBL/GenBank/DDBJ whole genome shotgun (WGS) entry which is preliminary data.</text>
</comment>
<dbReference type="Pfam" id="PF13884">
    <property type="entry name" value="Peptidase_S74"/>
    <property type="match status" value="1"/>
</dbReference>
<gene>
    <name evidence="3" type="ORF">DAY19_03300</name>
</gene>
<dbReference type="InterPro" id="IPR012902">
    <property type="entry name" value="N_methyl_site"/>
</dbReference>
<dbReference type="SUPFAM" id="SSF54523">
    <property type="entry name" value="Pili subunits"/>
    <property type="match status" value="1"/>
</dbReference>
<dbReference type="RefSeq" id="WP_114705758.1">
    <property type="nucleotide sequence ID" value="NZ_QDKL01000001.1"/>
</dbReference>
<dbReference type="Pfam" id="PF07963">
    <property type="entry name" value="N_methyl"/>
    <property type="match status" value="1"/>
</dbReference>
<dbReference type="EMBL" id="QDKL01000001">
    <property type="protein sequence ID" value="RZF22812.1"/>
    <property type="molecule type" value="Genomic_DNA"/>
</dbReference>
<organism evidence="3 4">
    <name type="scientific">Halobacteriovorax vibrionivorans</name>
    <dbReference type="NCBI Taxonomy" id="2152716"/>
    <lineage>
        <taxon>Bacteria</taxon>
        <taxon>Pseudomonadati</taxon>
        <taxon>Bdellovibrionota</taxon>
        <taxon>Bacteriovoracia</taxon>
        <taxon>Bacteriovoracales</taxon>
        <taxon>Halobacteriovoraceae</taxon>
        <taxon>Halobacteriovorax</taxon>
    </lineage>
</organism>
<dbReference type="InterPro" id="IPR045584">
    <property type="entry name" value="Pilin-like"/>
</dbReference>
<reference evidence="4" key="1">
    <citation type="journal article" date="2019" name="Int. J. Syst. Evol. Microbiol.">
        <title>Halobacteriovorax valvorus sp. nov., a novel prokaryotic predator isolated from coastal seawater of China.</title>
        <authorList>
            <person name="Chen M.-X."/>
        </authorList>
    </citation>
    <scope>NUCLEOTIDE SEQUENCE [LARGE SCALE GENOMIC DNA]</scope>
    <source>
        <strain evidence="4">BL9</strain>
    </source>
</reference>
<proteinExistence type="predicted"/>
<evidence type="ECO:0000313" key="4">
    <source>
        <dbReference type="Proteomes" id="UP000443582"/>
    </source>
</evidence>
<accession>A0ABY0IJK3</accession>
<keyword evidence="1" id="KW-1133">Transmembrane helix</keyword>
<dbReference type="InterPro" id="IPR030392">
    <property type="entry name" value="S74_ICA"/>
</dbReference>
<dbReference type="Gene3D" id="3.30.700.10">
    <property type="entry name" value="Glycoprotein, Type 4 Pilin"/>
    <property type="match status" value="1"/>
</dbReference>
<protein>
    <recommendedName>
        <fullName evidence="2">Peptidase S74 domain-containing protein</fullName>
    </recommendedName>
</protein>
<evidence type="ECO:0000313" key="3">
    <source>
        <dbReference type="EMBL" id="RZF22812.1"/>
    </source>
</evidence>
<name>A0ABY0IJK3_9BACT</name>
<evidence type="ECO:0000259" key="2">
    <source>
        <dbReference type="PROSITE" id="PS51688"/>
    </source>
</evidence>
<keyword evidence="1" id="KW-0472">Membrane</keyword>